<reference evidence="3" key="1">
    <citation type="submission" date="2021-02" db="EMBL/GenBank/DDBJ databases">
        <authorList>
            <person name="Nowell W R."/>
        </authorList>
    </citation>
    <scope>NUCLEOTIDE SEQUENCE</scope>
</reference>
<dbReference type="Proteomes" id="UP000663881">
    <property type="component" value="Unassembled WGS sequence"/>
</dbReference>
<name>A0A819NUV2_9BILA</name>
<dbReference type="EMBL" id="CAJNON010000115">
    <property type="protein sequence ID" value="CAF0987479.1"/>
    <property type="molecule type" value="Genomic_DNA"/>
</dbReference>
<evidence type="ECO:0000313" key="5">
    <source>
        <dbReference type="Proteomes" id="UP000663868"/>
    </source>
</evidence>
<dbReference type="EMBL" id="CAJOBB010002811">
    <property type="protein sequence ID" value="CAF4000475.1"/>
    <property type="molecule type" value="Genomic_DNA"/>
</dbReference>
<accession>A0A819NUV2</accession>
<dbReference type="AlphaFoldDB" id="A0A819NUV2"/>
<evidence type="ECO:0000313" key="2">
    <source>
        <dbReference type="EMBL" id="CAF0987479.1"/>
    </source>
</evidence>
<dbReference type="Proteomes" id="UP000663868">
    <property type="component" value="Unassembled WGS sequence"/>
</dbReference>
<evidence type="ECO:0000313" key="3">
    <source>
        <dbReference type="EMBL" id="CAF4000475.1"/>
    </source>
</evidence>
<proteinExistence type="predicted"/>
<dbReference type="Proteomes" id="UP000663860">
    <property type="component" value="Unassembled WGS sequence"/>
</dbReference>
<dbReference type="EMBL" id="CAJOAY010008082">
    <property type="protein sequence ID" value="CAF4179438.1"/>
    <property type="molecule type" value="Genomic_DNA"/>
</dbReference>
<dbReference type="OrthoDB" id="6076970at2759"/>
<protein>
    <submittedName>
        <fullName evidence="3">Uncharacterized protein</fullName>
    </submittedName>
</protein>
<dbReference type="EMBL" id="CAJNOE010000124">
    <property type="protein sequence ID" value="CAF0946797.1"/>
    <property type="molecule type" value="Genomic_DNA"/>
</dbReference>
<organism evidence="3 5">
    <name type="scientific">Adineta steineri</name>
    <dbReference type="NCBI Taxonomy" id="433720"/>
    <lineage>
        <taxon>Eukaryota</taxon>
        <taxon>Metazoa</taxon>
        <taxon>Spiralia</taxon>
        <taxon>Gnathifera</taxon>
        <taxon>Rotifera</taxon>
        <taxon>Eurotatoria</taxon>
        <taxon>Bdelloidea</taxon>
        <taxon>Adinetida</taxon>
        <taxon>Adinetidae</taxon>
        <taxon>Adineta</taxon>
    </lineage>
</organism>
<dbReference type="Proteomes" id="UP000663891">
    <property type="component" value="Unassembled WGS sequence"/>
</dbReference>
<evidence type="ECO:0000313" key="1">
    <source>
        <dbReference type="EMBL" id="CAF0946797.1"/>
    </source>
</evidence>
<comment type="caution">
    <text evidence="3">The sequence shown here is derived from an EMBL/GenBank/DDBJ whole genome shotgun (WGS) entry which is preliminary data.</text>
</comment>
<evidence type="ECO:0000313" key="4">
    <source>
        <dbReference type="EMBL" id="CAF4179438.1"/>
    </source>
</evidence>
<gene>
    <name evidence="1" type="ORF">IZO911_LOCUS14760</name>
    <name evidence="3" type="ORF">KXQ929_LOCUS28443</name>
    <name evidence="4" type="ORF">OKA104_LOCUS39813</name>
    <name evidence="2" type="ORF">VCS650_LOCUS14010</name>
</gene>
<sequence length="72" mass="8218">MISSSLSPLWILQLYDTFNDRGPTPYIQILNFITLAFIYANEQIDGSTWKSIICENQIPEQQTSEILHNGGE</sequence>